<dbReference type="EMBL" id="LS398110">
    <property type="protein sequence ID" value="SPP97437.1"/>
    <property type="molecule type" value="Genomic_DNA"/>
</dbReference>
<dbReference type="AlphaFoldDB" id="A0A2U3Q7R3"/>
<dbReference type="Proteomes" id="UP000246085">
    <property type="component" value="Chromosome BRAD3257"/>
</dbReference>
<evidence type="ECO:0000313" key="2">
    <source>
        <dbReference type="EMBL" id="SPP97437.1"/>
    </source>
</evidence>
<feature type="transmembrane region" description="Helical" evidence="1">
    <location>
        <begin position="12"/>
        <end position="35"/>
    </location>
</feature>
<name>A0A2U3Q7R3_9BRAD</name>
<sequence>MHRRLCACCRAHAPCFTVYFAFARLAAAIMAARWLQISLGKNCSTLGKNCWHRHAVALGNFCRPRY</sequence>
<proteinExistence type="predicted"/>
<evidence type="ECO:0000256" key="1">
    <source>
        <dbReference type="SAM" id="Phobius"/>
    </source>
</evidence>
<reference evidence="2 3" key="1">
    <citation type="submission" date="2018-03" db="EMBL/GenBank/DDBJ databases">
        <authorList>
            <person name="Gully D."/>
        </authorList>
    </citation>
    <scope>NUCLEOTIDE SEQUENCE [LARGE SCALE GENOMIC DNA]</scope>
    <source>
        <strain evidence="2">ORS3257</strain>
    </source>
</reference>
<evidence type="ECO:0000313" key="3">
    <source>
        <dbReference type="Proteomes" id="UP000246085"/>
    </source>
</evidence>
<accession>A0A2U3Q7R3</accession>
<dbReference type="KEGG" id="bvz:BRAD3257_6542"/>
<keyword evidence="1" id="KW-0812">Transmembrane</keyword>
<organism evidence="2 3">
    <name type="scientific">Bradyrhizobium vignae</name>
    <dbReference type="NCBI Taxonomy" id="1549949"/>
    <lineage>
        <taxon>Bacteria</taxon>
        <taxon>Pseudomonadati</taxon>
        <taxon>Pseudomonadota</taxon>
        <taxon>Alphaproteobacteria</taxon>
        <taxon>Hyphomicrobiales</taxon>
        <taxon>Nitrobacteraceae</taxon>
        <taxon>Bradyrhizobium</taxon>
    </lineage>
</organism>
<protein>
    <submittedName>
        <fullName evidence="2">Uncharacterized protein</fullName>
    </submittedName>
</protein>
<keyword evidence="1" id="KW-0472">Membrane</keyword>
<keyword evidence="1" id="KW-1133">Transmembrane helix</keyword>
<gene>
    <name evidence="2" type="ORF">BRAD3257_6542</name>
</gene>